<name>A0A7J6VFY0_THATH</name>
<keyword evidence="3" id="KW-1185">Reference proteome</keyword>
<dbReference type="EMBL" id="JABWDY010032923">
    <property type="protein sequence ID" value="KAF5183803.1"/>
    <property type="molecule type" value="Genomic_DNA"/>
</dbReference>
<dbReference type="Pfam" id="PF14111">
    <property type="entry name" value="DUF4283"/>
    <property type="match status" value="1"/>
</dbReference>
<organism evidence="2 3">
    <name type="scientific">Thalictrum thalictroides</name>
    <name type="common">Rue-anemone</name>
    <name type="synonym">Anemone thalictroides</name>
    <dbReference type="NCBI Taxonomy" id="46969"/>
    <lineage>
        <taxon>Eukaryota</taxon>
        <taxon>Viridiplantae</taxon>
        <taxon>Streptophyta</taxon>
        <taxon>Embryophyta</taxon>
        <taxon>Tracheophyta</taxon>
        <taxon>Spermatophyta</taxon>
        <taxon>Magnoliopsida</taxon>
        <taxon>Ranunculales</taxon>
        <taxon>Ranunculaceae</taxon>
        <taxon>Thalictroideae</taxon>
        <taxon>Thalictrum</taxon>
    </lineage>
</organism>
<accession>A0A7J6VFY0</accession>
<dbReference type="PANTHER" id="PTHR31286:SF180">
    <property type="entry name" value="OS10G0362600 PROTEIN"/>
    <property type="match status" value="1"/>
</dbReference>
<dbReference type="AlphaFoldDB" id="A0A7J6VFY0"/>
<dbReference type="PANTHER" id="PTHR31286">
    <property type="entry name" value="GLYCINE-RICH CELL WALL STRUCTURAL PROTEIN 1.8-LIKE"/>
    <property type="match status" value="1"/>
</dbReference>
<dbReference type="Proteomes" id="UP000554482">
    <property type="component" value="Unassembled WGS sequence"/>
</dbReference>
<proteinExistence type="predicted"/>
<comment type="caution">
    <text evidence="2">The sequence shown here is derived from an EMBL/GenBank/DDBJ whole genome shotgun (WGS) entry which is preliminary data.</text>
</comment>
<evidence type="ECO:0000313" key="3">
    <source>
        <dbReference type="Proteomes" id="UP000554482"/>
    </source>
</evidence>
<dbReference type="InterPro" id="IPR025558">
    <property type="entry name" value="DUF4283"/>
</dbReference>
<evidence type="ECO:0000313" key="2">
    <source>
        <dbReference type="EMBL" id="KAF5183803.1"/>
    </source>
</evidence>
<feature type="domain" description="DUF4283" evidence="1">
    <location>
        <begin position="13"/>
        <end position="92"/>
    </location>
</feature>
<gene>
    <name evidence="2" type="ORF">FRX31_026610</name>
</gene>
<evidence type="ECO:0000259" key="1">
    <source>
        <dbReference type="Pfam" id="PF14111"/>
    </source>
</evidence>
<protein>
    <recommendedName>
        <fullName evidence="1">DUF4283 domain-containing protein</fullName>
    </recommendedName>
</protein>
<dbReference type="OrthoDB" id="1112114at2759"/>
<sequence length="174" mass="19564">MHIPNQILRNNGALWNNTIILTLLHGDNLNPNLVMRSIKTKWSVRESADIIRAGPNRFICRFQKSEDLERVLYKQPWQVLGHLIILEPFSTGKDAHSIRFETIPLWVSFIGLELEHHSTEIVGMIASATGTVSEVLPVGVIPRSAEGYRAHVNVLVHFPLVEGTMVNTLEKGDV</sequence>
<reference evidence="2 3" key="1">
    <citation type="submission" date="2020-06" db="EMBL/GenBank/DDBJ databases">
        <title>Transcriptomic and genomic resources for Thalictrum thalictroides and T. hernandezii: Facilitating candidate gene discovery in an emerging model plant lineage.</title>
        <authorList>
            <person name="Arias T."/>
            <person name="Riano-Pachon D.M."/>
            <person name="Di Stilio V.S."/>
        </authorList>
    </citation>
    <scope>NUCLEOTIDE SEQUENCE [LARGE SCALE GENOMIC DNA]</scope>
    <source>
        <strain evidence="3">cv. WT478/WT964</strain>
        <tissue evidence="2">Leaves</tissue>
    </source>
</reference>
<dbReference type="InterPro" id="IPR040256">
    <property type="entry name" value="At4g02000-like"/>
</dbReference>
<feature type="non-terminal residue" evidence="2">
    <location>
        <position position="174"/>
    </location>
</feature>